<name>A0A516KMX8_9CAUD</name>
<organism evidence="1 2">
    <name type="scientific">Bacillus phage vB_BmeM-Goe8</name>
    <dbReference type="NCBI Taxonomy" id="2593638"/>
    <lineage>
        <taxon>Viruses</taxon>
        <taxon>Duplodnaviria</taxon>
        <taxon>Heunggongvirae</taxon>
        <taxon>Uroviricota</taxon>
        <taxon>Caudoviricetes</taxon>
        <taxon>Herelleviridae</taxon>
        <taxon>Bastillevirinae</taxon>
        <taxon>Goettingenvirus</taxon>
        <taxon>Goettingenvirus goe8</taxon>
    </lineage>
</organism>
<accession>A0A516KMX8</accession>
<dbReference type="EMBL" id="MN043729">
    <property type="protein sequence ID" value="QDP42944.1"/>
    <property type="molecule type" value="Genomic_DNA"/>
</dbReference>
<evidence type="ECO:0000313" key="1">
    <source>
        <dbReference type="EMBL" id="QDP42944.1"/>
    </source>
</evidence>
<reference evidence="1 2" key="1">
    <citation type="submission" date="2019-06" db="EMBL/GenBank/DDBJ databases">
        <authorList>
            <person name="Hertel R."/>
        </authorList>
    </citation>
    <scope>NUCLEOTIDE SEQUENCE [LARGE SCALE GENOMIC DNA]</scope>
</reference>
<protein>
    <submittedName>
        <fullName evidence="1">Uncharacterized protein</fullName>
    </submittedName>
</protein>
<keyword evidence="2" id="KW-1185">Reference proteome</keyword>
<proteinExistence type="predicted"/>
<dbReference type="Proteomes" id="UP000317800">
    <property type="component" value="Segment"/>
</dbReference>
<evidence type="ECO:0000313" key="2">
    <source>
        <dbReference type="Proteomes" id="UP000317800"/>
    </source>
</evidence>
<gene>
    <name evidence="1" type="ORF">Goe8_c01710</name>
</gene>
<sequence length="77" mass="9180">MSENRPQDIRYWVLKLDELLAVCTQPELQKFETIVDRILRKREEEGKPAVNSYIVINSDEPYAEEVKEILKKHGHWN</sequence>